<dbReference type="CDD" id="cd02062">
    <property type="entry name" value="Nitro_FMN_reductase"/>
    <property type="match status" value="1"/>
</dbReference>
<dbReference type="Pfam" id="PF00881">
    <property type="entry name" value="Nitroreductase"/>
    <property type="match status" value="1"/>
</dbReference>
<keyword evidence="5" id="KW-1185">Reference proteome</keyword>
<dbReference type="Gene3D" id="3.40.109.10">
    <property type="entry name" value="NADH Oxidase"/>
    <property type="match status" value="1"/>
</dbReference>
<reference evidence="4 5" key="1">
    <citation type="submission" date="2019-11" db="EMBL/GenBank/DDBJ databases">
        <title>Bacillus idriensis genome.</title>
        <authorList>
            <person name="Konopka E.N."/>
            <person name="Newman J.D."/>
        </authorList>
    </citation>
    <scope>NUCLEOTIDE SEQUENCE [LARGE SCALE GENOMIC DNA]</scope>
    <source>
        <strain evidence="4 5">DSM 19097</strain>
    </source>
</reference>
<dbReference type="PANTHER" id="PTHR43673:SF10">
    <property type="entry name" value="NADH DEHYDROGENASE_NAD(P)H NITROREDUCTASE XCC3605-RELATED"/>
    <property type="match status" value="1"/>
</dbReference>
<dbReference type="Proteomes" id="UP000441585">
    <property type="component" value="Unassembled WGS sequence"/>
</dbReference>
<gene>
    <name evidence="4" type="ORF">GJU41_09735</name>
</gene>
<dbReference type="EMBL" id="WKKF01000002">
    <property type="protein sequence ID" value="MRX54253.1"/>
    <property type="molecule type" value="Genomic_DNA"/>
</dbReference>
<proteinExistence type="inferred from homology"/>
<keyword evidence="2" id="KW-0560">Oxidoreductase</keyword>
<name>A0A6I2MER7_9BACI</name>
<evidence type="ECO:0000256" key="1">
    <source>
        <dbReference type="ARBA" id="ARBA00007118"/>
    </source>
</evidence>
<feature type="domain" description="Nitroreductase" evidence="3">
    <location>
        <begin position="162"/>
        <end position="306"/>
    </location>
</feature>
<comment type="caution">
    <text evidence="4">The sequence shown here is derived from an EMBL/GenBank/DDBJ whole genome shotgun (WGS) entry which is preliminary data.</text>
</comment>
<evidence type="ECO:0000313" key="5">
    <source>
        <dbReference type="Proteomes" id="UP000441585"/>
    </source>
</evidence>
<dbReference type="AlphaFoldDB" id="A0A6I2MER7"/>
<evidence type="ECO:0000259" key="3">
    <source>
        <dbReference type="Pfam" id="PF00881"/>
    </source>
</evidence>
<evidence type="ECO:0000256" key="2">
    <source>
        <dbReference type="ARBA" id="ARBA00023002"/>
    </source>
</evidence>
<protein>
    <submittedName>
        <fullName evidence="4">Nitroreductase</fullName>
    </submittedName>
</protein>
<sequence>MSKTRMLASIYYLFSKEFDREHHSVLNGKLTHLNDIKRRTSNHFLLRRNIHRLEKGLLMRPMRKIFAVGYIEETVFCYKSIIDDLNKGKLINFNELKWAYDVLNNYFSVTGSDNKIDRMRELFLSIDHVTNVPNRSKEYIPYNRDLDKKLSVSYEDLLELAKFRRSVRWFSSKEVPRTIIDKAINVATLSPSACNRQPFEFRIFDNPEKLKEASILPMGTQGYSDNIPVMVAVVGKLNAYPYERDRHLIYIDSSLAAMSFVYALETQGLSSCIINWPDIEDREKKVSKFLNLGVDERVIMFIALGYPDPEGKVAFSQKKELDELRTYN</sequence>
<comment type="similarity">
    <text evidence="1">Belongs to the nitroreductase family.</text>
</comment>
<dbReference type="PANTHER" id="PTHR43673">
    <property type="entry name" value="NAD(P)H NITROREDUCTASE YDGI-RELATED"/>
    <property type="match status" value="1"/>
</dbReference>
<evidence type="ECO:0000313" key="4">
    <source>
        <dbReference type="EMBL" id="MRX54253.1"/>
    </source>
</evidence>
<dbReference type="InterPro" id="IPR000415">
    <property type="entry name" value="Nitroreductase-like"/>
</dbReference>
<organism evidence="4 5">
    <name type="scientific">Metabacillus idriensis</name>
    <dbReference type="NCBI Taxonomy" id="324768"/>
    <lineage>
        <taxon>Bacteria</taxon>
        <taxon>Bacillati</taxon>
        <taxon>Bacillota</taxon>
        <taxon>Bacilli</taxon>
        <taxon>Bacillales</taxon>
        <taxon>Bacillaceae</taxon>
        <taxon>Metabacillus</taxon>
    </lineage>
</organism>
<dbReference type="InterPro" id="IPR029479">
    <property type="entry name" value="Nitroreductase"/>
</dbReference>
<accession>A0A6I2MER7</accession>
<dbReference type="GO" id="GO:0016491">
    <property type="term" value="F:oxidoreductase activity"/>
    <property type="evidence" value="ECO:0007669"/>
    <property type="project" value="UniProtKB-KW"/>
</dbReference>
<dbReference type="SUPFAM" id="SSF55469">
    <property type="entry name" value="FMN-dependent nitroreductase-like"/>
    <property type="match status" value="1"/>
</dbReference>